<sequence length="122" mass="13412">MVWGRLKAPLQISPSEKTGADVVTLIAIRERAGPPNAFSACKNLQRVVQTKPGNPAKPVLRIYLPALSDDGKSALMIVSQEWSQQPSINDETSGLVGGFIVKLTRDADQEWRAKAMQQLWMP</sequence>
<dbReference type="Proteomes" id="UP000035287">
    <property type="component" value="Chromosome"/>
</dbReference>
<evidence type="ECO:0000313" key="2">
    <source>
        <dbReference type="Proteomes" id="UP000035287"/>
    </source>
</evidence>
<accession>A0A0G3XH09</accession>
<dbReference type="PATRIC" id="fig|1348774.3.peg.2933"/>
<protein>
    <submittedName>
        <fullName evidence="1">Uncharacterized protein</fullName>
    </submittedName>
</protein>
<name>A0A0G3XH09_9SPHN</name>
<evidence type="ECO:0000313" key="1">
    <source>
        <dbReference type="EMBL" id="AKM10820.1"/>
    </source>
</evidence>
<reference evidence="1 2" key="1">
    <citation type="submission" date="2015-06" db="EMBL/GenBank/DDBJ databases">
        <authorList>
            <person name="Zeng Y."/>
            <person name="Huang Y."/>
        </authorList>
    </citation>
    <scope>NUCLEOTIDE SEQUENCE [LARGE SCALE GENOMIC DNA]</scope>
    <source>
        <strain evidence="1 2">PQ-2</strain>
    </source>
</reference>
<proteinExistence type="predicted"/>
<dbReference type="STRING" id="1348774.AB433_13945"/>
<dbReference type="AlphaFoldDB" id="A0A0G3XH09"/>
<dbReference type="KEGG" id="cna:AB433_13945"/>
<dbReference type="EMBL" id="CP011770">
    <property type="protein sequence ID" value="AKM10820.1"/>
    <property type="molecule type" value="Genomic_DNA"/>
</dbReference>
<keyword evidence="2" id="KW-1185">Reference proteome</keyword>
<organism evidence="1 2">
    <name type="scientific">Croceicoccus naphthovorans</name>
    <dbReference type="NCBI Taxonomy" id="1348774"/>
    <lineage>
        <taxon>Bacteria</taxon>
        <taxon>Pseudomonadati</taxon>
        <taxon>Pseudomonadota</taxon>
        <taxon>Alphaproteobacteria</taxon>
        <taxon>Sphingomonadales</taxon>
        <taxon>Erythrobacteraceae</taxon>
        <taxon>Croceicoccus</taxon>
    </lineage>
</organism>
<gene>
    <name evidence="1" type="ORF">AB433_13945</name>
</gene>